<keyword evidence="3" id="KW-1185">Reference proteome</keyword>
<evidence type="ECO:0000313" key="2">
    <source>
        <dbReference type="EMBL" id="BAS97286.1"/>
    </source>
</evidence>
<accession>A0A0P0WVV6</accession>
<protein>
    <submittedName>
        <fullName evidence="2">Os06g0286601 protein</fullName>
    </submittedName>
</protein>
<gene>
    <name evidence="2" type="ordered locus">Os06g0286601</name>
    <name evidence="2" type="ORF">OSNPB_060286601</name>
</gene>
<dbReference type="EMBL" id="AP014962">
    <property type="protein sequence ID" value="BAS97286.1"/>
    <property type="molecule type" value="Genomic_DNA"/>
</dbReference>
<evidence type="ECO:0000256" key="1">
    <source>
        <dbReference type="SAM" id="MobiDB-lite"/>
    </source>
</evidence>
<reference evidence="2 3" key="3">
    <citation type="journal article" date="2013" name="Rice">
        <title>Improvement of the Oryza sativa Nipponbare reference genome using next generation sequence and optical map data.</title>
        <authorList>
            <person name="Kawahara Y."/>
            <person name="de la Bastide M."/>
            <person name="Hamilton J.P."/>
            <person name="Kanamori H."/>
            <person name="McCombie W.R."/>
            <person name="Ouyang S."/>
            <person name="Schwartz D.C."/>
            <person name="Tanaka T."/>
            <person name="Wu J."/>
            <person name="Zhou S."/>
            <person name="Childs K.L."/>
            <person name="Davidson R.M."/>
            <person name="Lin H."/>
            <person name="Quesada-Ocampo L."/>
            <person name="Vaillancourt B."/>
            <person name="Sakai H."/>
            <person name="Lee S.S."/>
            <person name="Kim J."/>
            <person name="Numa H."/>
            <person name="Itoh T."/>
            <person name="Buell C.R."/>
            <person name="Matsumoto T."/>
        </authorList>
    </citation>
    <scope>NUCLEOTIDE SEQUENCE [LARGE SCALE GENOMIC DNA]</scope>
    <source>
        <strain evidence="3">cv. Nipponbare</strain>
    </source>
</reference>
<reference evidence="3" key="1">
    <citation type="journal article" date="2005" name="Nature">
        <title>The map-based sequence of the rice genome.</title>
        <authorList>
            <consortium name="International rice genome sequencing project (IRGSP)"/>
            <person name="Matsumoto T."/>
            <person name="Wu J."/>
            <person name="Kanamori H."/>
            <person name="Katayose Y."/>
            <person name="Fujisawa M."/>
            <person name="Namiki N."/>
            <person name="Mizuno H."/>
            <person name="Yamamoto K."/>
            <person name="Antonio B.A."/>
            <person name="Baba T."/>
            <person name="Sakata K."/>
            <person name="Nagamura Y."/>
            <person name="Aoki H."/>
            <person name="Arikawa K."/>
            <person name="Arita K."/>
            <person name="Bito T."/>
            <person name="Chiden Y."/>
            <person name="Fujitsuka N."/>
            <person name="Fukunaka R."/>
            <person name="Hamada M."/>
            <person name="Harada C."/>
            <person name="Hayashi A."/>
            <person name="Hijishita S."/>
            <person name="Honda M."/>
            <person name="Hosokawa S."/>
            <person name="Ichikawa Y."/>
            <person name="Idonuma A."/>
            <person name="Iijima M."/>
            <person name="Ikeda M."/>
            <person name="Ikeno M."/>
            <person name="Ito K."/>
            <person name="Ito S."/>
            <person name="Ito T."/>
            <person name="Ito Y."/>
            <person name="Ito Y."/>
            <person name="Iwabuchi A."/>
            <person name="Kamiya K."/>
            <person name="Karasawa W."/>
            <person name="Kurita K."/>
            <person name="Katagiri S."/>
            <person name="Kikuta A."/>
            <person name="Kobayashi H."/>
            <person name="Kobayashi N."/>
            <person name="Machita K."/>
            <person name="Maehara T."/>
            <person name="Masukawa M."/>
            <person name="Mizubayashi T."/>
            <person name="Mukai Y."/>
            <person name="Nagasaki H."/>
            <person name="Nagata Y."/>
            <person name="Naito S."/>
            <person name="Nakashima M."/>
            <person name="Nakama Y."/>
            <person name="Nakamichi Y."/>
            <person name="Nakamura M."/>
            <person name="Meguro A."/>
            <person name="Negishi M."/>
            <person name="Ohta I."/>
            <person name="Ohta T."/>
            <person name="Okamoto M."/>
            <person name="Ono N."/>
            <person name="Saji S."/>
            <person name="Sakaguchi M."/>
            <person name="Sakai K."/>
            <person name="Shibata M."/>
            <person name="Shimokawa T."/>
            <person name="Song J."/>
            <person name="Takazaki Y."/>
            <person name="Terasawa K."/>
            <person name="Tsugane M."/>
            <person name="Tsuji K."/>
            <person name="Ueda S."/>
            <person name="Waki K."/>
            <person name="Yamagata H."/>
            <person name="Yamamoto M."/>
            <person name="Yamamoto S."/>
            <person name="Yamane H."/>
            <person name="Yoshiki S."/>
            <person name="Yoshihara R."/>
            <person name="Yukawa K."/>
            <person name="Zhong H."/>
            <person name="Yano M."/>
            <person name="Yuan Q."/>
            <person name="Ouyang S."/>
            <person name="Liu J."/>
            <person name="Jones K.M."/>
            <person name="Gansberger K."/>
            <person name="Moffat K."/>
            <person name="Hill J."/>
            <person name="Bera J."/>
            <person name="Fadrosh D."/>
            <person name="Jin S."/>
            <person name="Johri S."/>
            <person name="Kim M."/>
            <person name="Overton L."/>
            <person name="Reardon M."/>
            <person name="Tsitrin T."/>
            <person name="Vuong H."/>
            <person name="Weaver B."/>
            <person name="Ciecko A."/>
            <person name="Tallon L."/>
            <person name="Jackson J."/>
            <person name="Pai G."/>
            <person name="Aken S.V."/>
            <person name="Utterback T."/>
            <person name="Reidmuller S."/>
            <person name="Feldblyum T."/>
            <person name="Hsiao J."/>
            <person name="Zismann V."/>
            <person name="Iobst S."/>
            <person name="de Vazeille A.R."/>
            <person name="Buell C.R."/>
            <person name="Ying K."/>
            <person name="Li Y."/>
            <person name="Lu T."/>
            <person name="Huang Y."/>
            <person name="Zhao Q."/>
            <person name="Feng Q."/>
            <person name="Zhang L."/>
            <person name="Zhu J."/>
            <person name="Weng Q."/>
            <person name="Mu J."/>
            <person name="Lu Y."/>
            <person name="Fan D."/>
            <person name="Liu Y."/>
            <person name="Guan J."/>
            <person name="Zhang Y."/>
            <person name="Yu S."/>
            <person name="Liu X."/>
            <person name="Zhang Y."/>
            <person name="Hong G."/>
            <person name="Han B."/>
            <person name="Choisne N."/>
            <person name="Demange N."/>
            <person name="Orjeda G."/>
            <person name="Samain S."/>
            <person name="Cattolico L."/>
            <person name="Pelletier E."/>
            <person name="Couloux A."/>
            <person name="Segurens B."/>
            <person name="Wincker P."/>
            <person name="D'Hont A."/>
            <person name="Scarpelli C."/>
            <person name="Weissenbach J."/>
            <person name="Salanoubat M."/>
            <person name="Quetier F."/>
            <person name="Yu Y."/>
            <person name="Kim H.R."/>
            <person name="Rambo T."/>
            <person name="Currie J."/>
            <person name="Collura K."/>
            <person name="Luo M."/>
            <person name="Yang T."/>
            <person name="Ammiraju J.S.S."/>
            <person name="Engler F."/>
            <person name="Soderlund C."/>
            <person name="Wing R.A."/>
            <person name="Palmer L.E."/>
            <person name="de la Bastide M."/>
            <person name="Spiegel L."/>
            <person name="Nascimento L."/>
            <person name="Zutavern T."/>
            <person name="O'Shaughnessy A."/>
            <person name="Dike S."/>
            <person name="Dedhia N."/>
            <person name="Preston R."/>
            <person name="Balija V."/>
            <person name="McCombie W.R."/>
            <person name="Chow T."/>
            <person name="Chen H."/>
            <person name="Chung M."/>
            <person name="Chen C."/>
            <person name="Shaw J."/>
            <person name="Wu H."/>
            <person name="Hsiao K."/>
            <person name="Chao Y."/>
            <person name="Chu M."/>
            <person name="Cheng C."/>
            <person name="Hour A."/>
            <person name="Lee P."/>
            <person name="Lin S."/>
            <person name="Lin Y."/>
            <person name="Liou J."/>
            <person name="Liu S."/>
            <person name="Hsing Y."/>
            <person name="Raghuvanshi S."/>
            <person name="Mohanty A."/>
            <person name="Bharti A.K."/>
            <person name="Gaur A."/>
            <person name="Gupta V."/>
            <person name="Kumar D."/>
            <person name="Ravi V."/>
            <person name="Vij S."/>
            <person name="Kapur A."/>
            <person name="Khurana P."/>
            <person name="Khurana P."/>
            <person name="Khurana J.P."/>
            <person name="Tyagi A.K."/>
            <person name="Gaikwad K."/>
            <person name="Singh A."/>
            <person name="Dalal V."/>
            <person name="Srivastava S."/>
            <person name="Dixit A."/>
            <person name="Pal A.K."/>
            <person name="Ghazi I.A."/>
            <person name="Yadav M."/>
            <person name="Pandit A."/>
            <person name="Bhargava A."/>
            <person name="Sureshbabu K."/>
            <person name="Batra K."/>
            <person name="Sharma T.R."/>
            <person name="Mohapatra T."/>
            <person name="Singh N.K."/>
            <person name="Messing J."/>
            <person name="Nelson A.B."/>
            <person name="Fuks G."/>
            <person name="Kavchok S."/>
            <person name="Keizer G."/>
            <person name="Linton E."/>
            <person name="Llaca V."/>
            <person name="Song R."/>
            <person name="Tanyolac B."/>
            <person name="Young S."/>
            <person name="Ho-Il K."/>
            <person name="Hahn J.H."/>
            <person name="Sangsakoo G."/>
            <person name="Vanavichit A."/>
            <person name="de Mattos Luiz.A.T."/>
            <person name="Zimmer P.D."/>
            <person name="Malone G."/>
            <person name="Dellagostin O."/>
            <person name="de Oliveira A.C."/>
            <person name="Bevan M."/>
            <person name="Bancroft I."/>
            <person name="Minx P."/>
            <person name="Cordum H."/>
            <person name="Wilson R."/>
            <person name="Cheng Z."/>
            <person name="Jin W."/>
            <person name="Jiang J."/>
            <person name="Leong S.A."/>
            <person name="Iwama H."/>
            <person name="Gojobori T."/>
            <person name="Itoh T."/>
            <person name="Niimura Y."/>
            <person name="Fujii Y."/>
            <person name="Habara T."/>
            <person name="Sakai H."/>
            <person name="Sato Y."/>
            <person name="Wilson G."/>
            <person name="Kumar K."/>
            <person name="McCouch S."/>
            <person name="Juretic N."/>
            <person name="Hoen D."/>
            <person name="Wright S."/>
            <person name="Bruskiewich R."/>
            <person name="Bureau T."/>
            <person name="Miyao A."/>
            <person name="Hirochika H."/>
            <person name="Nishikawa T."/>
            <person name="Kadowaki K."/>
            <person name="Sugiura M."/>
            <person name="Burr B."/>
            <person name="Sasaki T."/>
        </authorList>
    </citation>
    <scope>NUCLEOTIDE SEQUENCE [LARGE SCALE GENOMIC DNA]</scope>
    <source>
        <strain evidence="3">cv. Nipponbare</strain>
    </source>
</reference>
<sequence length="107" mass="11608">MALSLPPLSPRAAAALFDTPTASSSSRATTSSIDHSRLFCCTGSTHTNHQIQSSPHSRIPYPSMPLLCCPVQGMERRRKPRRCPPGGHMHSSALLRRQRGWKMGGSG</sequence>
<feature type="region of interest" description="Disordered" evidence="1">
    <location>
        <begin position="77"/>
        <end position="107"/>
    </location>
</feature>
<dbReference type="AlphaFoldDB" id="A0A0P0WVV6"/>
<organism evidence="2 3">
    <name type="scientific">Oryza sativa subsp. japonica</name>
    <name type="common">Rice</name>
    <dbReference type="NCBI Taxonomy" id="39947"/>
    <lineage>
        <taxon>Eukaryota</taxon>
        <taxon>Viridiplantae</taxon>
        <taxon>Streptophyta</taxon>
        <taxon>Embryophyta</taxon>
        <taxon>Tracheophyta</taxon>
        <taxon>Spermatophyta</taxon>
        <taxon>Magnoliopsida</taxon>
        <taxon>Liliopsida</taxon>
        <taxon>Poales</taxon>
        <taxon>Poaceae</taxon>
        <taxon>BOP clade</taxon>
        <taxon>Oryzoideae</taxon>
        <taxon>Oryzeae</taxon>
        <taxon>Oryzinae</taxon>
        <taxon>Oryza</taxon>
        <taxon>Oryza sativa</taxon>
    </lineage>
</organism>
<dbReference type="InParanoid" id="A0A0P0WVV6"/>
<proteinExistence type="predicted"/>
<reference evidence="2 3" key="2">
    <citation type="journal article" date="2013" name="Plant Cell Physiol.">
        <title>Rice Annotation Project Database (RAP-DB): an integrative and interactive database for rice genomics.</title>
        <authorList>
            <person name="Sakai H."/>
            <person name="Lee S.S."/>
            <person name="Tanaka T."/>
            <person name="Numa H."/>
            <person name="Kim J."/>
            <person name="Kawahara Y."/>
            <person name="Wakimoto H."/>
            <person name="Yang C.C."/>
            <person name="Iwamoto M."/>
            <person name="Abe T."/>
            <person name="Yamada Y."/>
            <person name="Muto A."/>
            <person name="Inokuchi H."/>
            <person name="Ikemura T."/>
            <person name="Matsumoto T."/>
            <person name="Sasaki T."/>
            <person name="Itoh T."/>
        </authorList>
    </citation>
    <scope>NUCLEOTIDE SEQUENCE [LARGE SCALE GENOMIC DNA]</scope>
    <source>
        <strain evidence="3">cv. Nipponbare</strain>
    </source>
</reference>
<name>A0A0P0WVV6_ORYSJ</name>
<dbReference type="Proteomes" id="UP000059680">
    <property type="component" value="Chromosome 6"/>
</dbReference>
<dbReference type="PaxDb" id="39947-A0A0P0WVV6"/>
<evidence type="ECO:0000313" key="3">
    <source>
        <dbReference type="Proteomes" id="UP000059680"/>
    </source>
</evidence>